<dbReference type="EMBL" id="KN830621">
    <property type="protein sequence ID" value="KIK72625.1"/>
    <property type="molecule type" value="Genomic_DNA"/>
</dbReference>
<accession>A0A0D0D6S9</accession>
<reference evidence="2 3" key="1">
    <citation type="submission" date="2014-04" db="EMBL/GenBank/DDBJ databases">
        <authorList>
            <consortium name="DOE Joint Genome Institute"/>
            <person name="Kuo A."/>
            <person name="Kohler A."/>
            <person name="Jargeat P."/>
            <person name="Nagy L.G."/>
            <person name="Floudas D."/>
            <person name="Copeland A."/>
            <person name="Barry K.W."/>
            <person name="Cichocki N."/>
            <person name="Veneault-Fourrey C."/>
            <person name="LaButti K."/>
            <person name="Lindquist E.A."/>
            <person name="Lipzen A."/>
            <person name="Lundell T."/>
            <person name="Morin E."/>
            <person name="Murat C."/>
            <person name="Sun H."/>
            <person name="Tunlid A."/>
            <person name="Henrissat B."/>
            <person name="Grigoriev I.V."/>
            <person name="Hibbett D.S."/>
            <person name="Martin F."/>
            <person name="Nordberg H.P."/>
            <person name="Cantor M.N."/>
            <person name="Hua S.X."/>
        </authorList>
    </citation>
    <scope>NUCLEOTIDE SEQUENCE [LARGE SCALE GENOMIC DNA]</scope>
    <source>
        <strain evidence="2 3">Ve08.2h10</strain>
    </source>
</reference>
<evidence type="ECO:0000313" key="2">
    <source>
        <dbReference type="EMBL" id="KIK72625.1"/>
    </source>
</evidence>
<evidence type="ECO:0000313" key="3">
    <source>
        <dbReference type="Proteomes" id="UP000054538"/>
    </source>
</evidence>
<organism evidence="2 3">
    <name type="scientific">Paxillus rubicundulus Ve08.2h10</name>
    <dbReference type="NCBI Taxonomy" id="930991"/>
    <lineage>
        <taxon>Eukaryota</taxon>
        <taxon>Fungi</taxon>
        <taxon>Dikarya</taxon>
        <taxon>Basidiomycota</taxon>
        <taxon>Agaricomycotina</taxon>
        <taxon>Agaricomycetes</taxon>
        <taxon>Agaricomycetidae</taxon>
        <taxon>Boletales</taxon>
        <taxon>Paxilineae</taxon>
        <taxon>Paxillaceae</taxon>
        <taxon>Paxillus</taxon>
    </lineage>
</organism>
<gene>
    <name evidence="2" type="ORF">PAXRUDRAFT_21772</name>
</gene>
<dbReference type="InParanoid" id="A0A0D0D6S9"/>
<dbReference type="Proteomes" id="UP000054538">
    <property type="component" value="Unassembled WGS sequence"/>
</dbReference>
<dbReference type="AlphaFoldDB" id="A0A0D0D6S9"/>
<sequence>MTSTAAPSSSITASSSSSSTSINTPSLINNNEIDAENLLRIIRNQSLQARRDAGESGIPTDEPLVPRIPDPLTPQIGRQLHGYTPGYHWLYLYPYPEITHTHAWGMGICRG</sequence>
<name>A0A0D0D6S9_9AGAM</name>
<reference evidence="3" key="2">
    <citation type="submission" date="2015-01" db="EMBL/GenBank/DDBJ databases">
        <title>Evolutionary Origins and Diversification of the Mycorrhizal Mutualists.</title>
        <authorList>
            <consortium name="DOE Joint Genome Institute"/>
            <consortium name="Mycorrhizal Genomics Consortium"/>
            <person name="Kohler A."/>
            <person name="Kuo A."/>
            <person name="Nagy L.G."/>
            <person name="Floudas D."/>
            <person name="Copeland A."/>
            <person name="Barry K.W."/>
            <person name="Cichocki N."/>
            <person name="Veneault-Fourrey C."/>
            <person name="LaButti K."/>
            <person name="Lindquist E.A."/>
            <person name="Lipzen A."/>
            <person name="Lundell T."/>
            <person name="Morin E."/>
            <person name="Murat C."/>
            <person name="Riley R."/>
            <person name="Ohm R."/>
            <person name="Sun H."/>
            <person name="Tunlid A."/>
            <person name="Henrissat B."/>
            <person name="Grigoriev I.V."/>
            <person name="Hibbett D.S."/>
            <person name="Martin F."/>
        </authorList>
    </citation>
    <scope>NUCLEOTIDE SEQUENCE [LARGE SCALE GENOMIC DNA]</scope>
    <source>
        <strain evidence="3">Ve08.2h10</strain>
    </source>
</reference>
<dbReference type="HOGENOM" id="CLU_2159223_0_0_1"/>
<proteinExistence type="predicted"/>
<protein>
    <submittedName>
        <fullName evidence="2">Unplaced genomic scaffold scaffold_5799, whole genome shotgun sequence</fullName>
    </submittedName>
</protein>
<feature type="region of interest" description="Disordered" evidence="1">
    <location>
        <begin position="1"/>
        <end position="29"/>
    </location>
</feature>
<evidence type="ECO:0000256" key="1">
    <source>
        <dbReference type="SAM" id="MobiDB-lite"/>
    </source>
</evidence>
<feature type="region of interest" description="Disordered" evidence="1">
    <location>
        <begin position="49"/>
        <end position="73"/>
    </location>
</feature>
<keyword evidence="3" id="KW-1185">Reference proteome</keyword>